<evidence type="ECO:0000256" key="6">
    <source>
        <dbReference type="SAM" id="Phobius"/>
    </source>
</evidence>
<dbReference type="PANTHER" id="PTHR12883">
    <property type="entry name" value="ADIPOCYTE-SPECIFIC PROTEIN 4-RELATED"/>
    <property type="match status" value="1"/>
</dbReference>
<comment type="subcellular location">
    <subcellularLocation>
        <location evidence="1">Membrane</location>
        <topology evidence="1">Single-pass membrane protein</topology>
    </subcellularLocation>
</comment>
<dbReference type="PANTHER" id="PTHR12883:SF0">
    <property type="entry name" value="PAT COMPLEX SUBUNIT CCDC47"/>
    <property type="match status" value="1"/>
</dbReference>
<dbReference type="Proteomes" id="UP001303473">
    <property type="component" value="Unassembled WGS sequence"/>
</dbReference>
<proteinExistence type="predicted"/>
<dbReference type="EMBL" id="MU853769">
    <property type="protein sequence ID" value="KAK3942977.1"/>
    <property type="molecule type" value="Genomic_DNA"/>
</dbReference>
<feature type="compositionally biased region" description="Basic and acidic residues" evidence="5">
    <location>
        <begin position="395"/>
        <end position="412"/>
    </location>
</feature>
<reference evidence="8" key="1">
    <citation type="journal article" date="2023" name="Mol. Phylogenet. Evol.">
        <title>Genome-scale phylogeny and comparative genomics of the fungal order Sordariales.</title>
        <authorList>
            <person name="Hensen N."/>
            <person name="Bonometti L."/>
            <person name="Westerberg I."/>
            <person name="Brannstrom I.O."/>
            <person name="Guillou S."/>
            <person name="Cros-Aarteil S."/>
            <person name="Calhoun S."/>
            <person name="Haridas S."/>
            <person name="Kuo A."/>
            <person name="Mondo S."/>
            <person name="Pangilinan J."/>
            <person name="Riley R."/>
            <person name="LaButti K."/>
            <person name="Andreopoulos B."/>
            <person name="Lipzen A."/>
            <person name="Chen C."/>
            <person name="Yan M."/>
            <person name="Daum C."/>
            <person name="Ng V."/>
            <person name="Clum A."/>
            <person name="Steindorff A."/>
            <person name="Ohm R.A."/>
            <person name="Martin F."/>
            <person name="Silar P."/>
            <person name="Natvig D.O."/>
            <person name="Lalanne C."/>
            <person name="Gautier V."/>
            <person name="Ament-Velasquez S.L."/>
            <person name="Kruys A."/>
            <person name="Hutchinson M.I."/>
            <person name="Powell A.J."/>
            <person name="Barry K."/>
            <person name="Miller A.N."/>
            <person name="Grigoriev I.V."/>
            <person name="Debuchy R."/>
            <person name="Gladieux P."/>
            <person name="Hiltunen Thoren M."/>
            <person name="Johannesson H."/>
        </authorList>
    </citation>
    <scope>NUCLEOTIDE SEQUENCE [LARGE SCALE GENOMIC DNA]</scope>
    <source>
        <strain evidence="8">CBS 340.73</strain>
    </source>
</reference>
<name>A0AAN6S6J5_9PEZI</name>
<dbReference type="GO" id="GO:0005783">
    <property type="term" value="C:endoplasmic reticulum"/>
    <property type="evidence" value="ECO:0007669"/>
    <property type="project" value="InterPro"/>
</dbReference>
<gene>
    <name evidence="7" type="ORF">QBC46DRAFT_378623</name>
</gene>
<dbReference type="InterPro" id="IPR012879">
    <property type="entry name" value="CCDC47"/>
</dbReference>
<dbReference type="GO" id="GO:0016020">
    <property type="term" value="C:membrane"/>
    <property type="evidence" value="ECO:0007669"/>
    <property type="project" value="UniProtKB-SubCell"/>
</dbReference>
<evidence type="ECO:0000313" key="7">
    <source>
        <dbReference type="EMBL" id="KAK3942977.1"/>
    </source>
</evidence>
<organism evidence="7 8">
    <name type="scientific">Diplogelasinospora grovesii</name>
    <dbReference type="NCBI Taxonomy" id="303347"/>
    <lineage>
        <taxon>Eukaryota</taxon>
        <taxon>Fungi</taxon>
        <taxon>Dikarya</taxon>
        <taxon>Ascomycota</taxon>
        <taxon>Pezizomycotina</taxon>
        <taxon>Sordariomycetes</taxon>
        <taxon>Sordariomycetidae</taxon>
        <taxon>Sordariales</taxon>
        <taxon>Diplogelasinosporaceae</taxon>
        <taxon>Diplogelasinospora</taxon>
    </lineage>
</organism>
<keyword evidence="4 6" id="KW-0472">Membrane</keyword>
<feature type="compositionally biased region" description="Basic and acidic residues" evidence="5">
    <location>
        <begin position="428"/>
        <end position="442"/>
    </location>
</feature>
<dbReference type="GO" id="GO:0032469">
    <property type="term" value="P:endoplasmic reticulum calcium ion homeostasis"/>
    <property type="evidence" value="ECO:0007669"/>
    <property type="project" value="InterPro"/>
</dbReference>
<evidence type="ECO:0000256" key="2">
    <source>
        <dbReference type="ARBA" id="ARBA00022692"/>
    </source>
</evidence>
<accession>A0AAN6S6J5</accession>
<feature type="region of interest" description="Disordered" evidence="5">
    <location>
        <begin position="395"/>
        <end position="453"/>
    </location>
</feature>
<evidence type="ECO:0000256" key="5">
    <source>
        <dbReference type="SAM" id="MobiDB-lite"/>
    </source>
</evidence>
<feature type="transmembrane region" description="Helical" evidence="6">
    <location>
        <begin position="83"/>
        <end position="102"/>
    </location>
</feature>
<sequence length="453" mass="50681">MANVINNLFGGSKSSASPDPVKSADSDFADFAEGVDPSPAPIVEPVSQQHTLGGALPAQTARPYTKWYNIHERHTLDEFKGEAVILSSIAVLLLLYFIGASWNRNKAKKWIRAHAAPLASEFALVGFSGVPAAAASAKSDDELVQALADSVAQQGDSVLREESLFEYATYATGRANVAFLDVKLTLQKRFNPIMLLVEWVMGFFMETMGSPTDNMQAILYPFDGKEADTVPGLPGAAELRANNSKSAFDGFVWALVHKESMKQVREDRYDVSLTSTKDHPKLPNWLTVMSESAEITDMMLTPELIKAAEAAGDNFEYLIVSDQPMDKPKTLDETVPRKRAFLKYRLPSNDNYDALLPIFRYFLRVADVLVQSARFRPEVLRKVKAVREEAIKQIKKADEDEKAEERTLEREKAKKAKRDAELNALDAKAQKKYLEKEREKEMRKKQKKQTSRA</sequence>
<evidence type="ECO:0000313" key="8">
    <source>
        <dbReference type="Proteomes" id="UP001303473"/>
    </source>
</evidence>
<keyword evidence="3 6" id="KW-1133">Transmembrane helix</keyword>
<keyword evidence="2 6" id="KW-0812">Transmembrane</keyword>
<evidence type="ECO:0000256" key="4">
    <source>
        <dbReference type="ARBA" id="ARBA00023136"/>
    </source>
</evidence>
<feature type="compositionally biased region" description="Basic residues" evidence="5">
    <location>
        <begin position="443"/>
        <end position="453"/>
    </location>
</feature>
<evidence type="ECO:0000256" key="1">
    <source>
        <dbReference type="ARBA" id="ARBA00004167"/>
    </source>
</evidence>
<dbReference type="GO" id="GO:0005509">
    <property type="term" value="F:calcium ion binding"/>
    <property type="evidence" value="ECO:0007669"/>
    <property type="project" value="InterPro"/>
</dbReference>
<dbReference type="Pfam" id="PF07946">
    <property type="entry name" value="CCDC47"/>
    <property type="match status" value="1"/>
</dbReference>
<evidence type="ECO:0000256" key="3">
    <source>
        <dbReference type="ARBA" id="ARBA00022989"/>
    </source>
</evidence>
<protein>
    <submittedName>
        <fullName evidence="7">DUF1682 domain-protein</fullName>
    </submittedName>
</protein>
<comment type="caution">
    <text evidence="7">The sequence shown here is derived from an EMBL/GenBank/DDBJ whole genome shotgun (WGS) entry which is preliminary data.</text>
</comment>
<keyword evidence="8" id="KW-1185">Reference proteome</keyword>
<dbReference type="AlphaFoldDB" id="A0AAN6S6J5"/>